<feature type="compositionally biased region" description="Low complexity" evidence="1">
    <location>
        <begin position="60"/>
        <end position="70"/>
    </location>
</feature>
<accession>A0AAV7KXQ4</accession>
<name>A0AAV7KXQ4_PLEWA</name>
<protein>
    <submittedName>
        <fullName evidence="2">Uncharacterized protein</fullName>
    </submittedName>
</protein>
<dbReference type="AlphaFoldDB" id="A0AAV7KXQ4"/>
<dbReference type="Proteomes" id="UP001066276">
    <property type="component" value="Chromosome 12"/>
</dbReference>
<evidence type="ECO:0000313" key="2">
    <source>
        <dbReference type="EMBL" id="KAJ1083114.1"/>
    </source>
</evidence>
<organism evidence="2 3">
    <name type="scientific">Pleurodeles waltl</name>
    <name type="common">Iberian ribbed newt</name>
    <dbReference type="NCBI Taxonomy" id="8319"/>
    <lineage>
        <taxon>Eukaryota</taxon>
        <taxon>Metazoa</taxon>
        <taxon>Chordata</taxon>
        <taxon>Craniata</taxon>
        <taxon>Vertebrata</taxon>
        <taxon>Euteleostomi</taxon>
        <taxon>Amphibia</taxon>
        <taxon>Batrachia</taxon>
        <taxon>Caudata</taxon>
        <taxon>Salamandroidea</taxon>
        <taxon>Salamandridae</taxon>
        <taxon>Pleurodelinae</taxon>
        <taxon>Pleurodeles</taxon>
    </lineage>
</organism>
<feature type="region of interest" description="Disordered" evidence="1">
    <location>
        <begin position="60"/>
        <end position="89"/>
    </location>
</feature>
<keyword evidence="3" id="KW-1185">Reference proteome</keyword>
<gene>
    <name evidence="2" type="ORF">NDU88_003274</name>
</gene>
<comment type="caution">
    <text evidence="2">The sequence shown here is derived from an EMBL/GenBank/DDBJ whole genome shotgun (WGS) entry which is preliminary data.</text>
</comment>
<sequence>MPRGPWRVRFGTLVSWEGGTQQIMTCRCCTAWAHSGCSSHLLARVDDRWCGQQASRQSGALAGHLGPLGPDEQESGLARGGSPAYQRGP</sequence>
<reference evidence="2" key="1">
    <citation type="journal article" date="2022" name="bioRxiv">
        <title>Sequencing and chromosome-scale assembly of the giantPleurodeles waltlgenome.</title>
        <authorList>
            <person name="Brown T."/>
            <person name="Elewa A."/>
            <person name="Iarovenko S."/>
            <person name="Subramanian E."/>
            <person name="Araus A.J."/>
            <person name="Petzold A."/>
            <person name="Susuki M."/>
            <person name="Suzuki K.-i.T."/>
            <person name="Hayashi T."/>
            <person name="Toyoda A."/>
            <person name="Oliveira C."/>
            <person name="Osipova E."/>
            <person name="Leigh N.D."/>
            <person name="Simon A."/>
            <person name="Yun M.H."/>
        </authorList>
    </citation>
    <scope>NUCLEOTIDE SEQUENCE</scope>
    <source>
        <strain evidence="2">20211129_DDA</strain>
        <tissue evidence="2">Liver</tissue>
    </source>
</reference>
<proteinExistence type="predicted"/>
<evidence type="ECO:0000313" key="3">
    <source>
        <dbReference type="Proteomes" id="UP001066276"/>
    </source>
</evidence>
<dbReference type="EMBL" id="JANPWB010000016">
    <property type="protein sequence ID" value="KAJ1083114.1"/>
    <property type="molecule type" value="Genomic_DNA"/>
</dbReference>
<evidence type="ECO:0000256" key="1">
    <source>
        <dbReference type="SAM" id="MobiDB-lite"/>
    </source>
</evidence>